<comment type="similarity">
    <text evidence="2">Belongs to the bacterial solute-binding protein SsuA/TauA family.</text>
</comment>
<proteinExistence type="inferred from homology"/>
<reference evidence="6" key="1">
    <citation type="submission" date="2016-10" db="EMBL/GenBank/DDBJ databases">
        <authorList>
            <person name="Varghese N."/>
            <person name="Submissions S."/>
        </authorList>
    </citation>
    <scope>NUCLEOTIDE SEQUENCE [LARGE SCALE GENOMIC DNA]</scope>
    <source>
        <strain evidence="6">DSM 44498</strain>
    </source>
</reference>
<dbReference type="SUPFAM" id="SSF53850">
    <property type="entry name" value="Periplasmic binding protein-like II"/>
    <property type="match status" value="1"/>
</dbReference>
<dbReference type="Proteomes" id="UP000183561">
    <property type="component" value="Unassembled WGS sequence"/>
</dbReference>
<dbReference type="OrthoDB" id="4445760at2"/>
<dbReference type="PANTHER" id="PTHR30024">
    <property type="entry name" value="ALIPHATIC SULFONATES-BINDING PROTEIN-RELATED"/>
    <property type="match status" value="1"/>
</dbReference>
<dbReference type="PANTHER" id="PTHR30024:SF47">
    <property type="entry name" value="TAURINE-BINDING PERIPLASMIC PROTEIN"/>
    <property type="match status" value="1"/>
</dbReference>
<dbReference type="Pfam" id="PF09084">
    <property type="entry name" value="NMT1"/>
    <property type="match status" value="1"/>
</dbReference>
<evidence type="ECO:0000313" key="5">
    <source>
        <dbReference type="EMBL" id="SED08182.1"/>
    </source>
</evidence>
<organism evidence="5 6">
    <name type="scientific">Rhodococcus koreensis</name>
    <dbReference type="NCBI Taxonomy" id="99653"/>
    <lineage>
        <taxon>Bacteria</taxon>
        <taxon>Bacillati</taxon>
        <taxon>Actinomycetota</taxon>
        <taxon>Actinomycetes</taxon>
        <taxon>Mycobacteriales</taxon>
        <taxon>Nocardiaceae</taxon>
        <taxon>Rhodococcus</taxon>
    </lineage>
</organism>
<dbReference type="InterPro" id="IPR006311">
    <property type="entry name" value="TAT_signal"/>
</dbReference>
<evidence type="ECO:0000256" key="3">
    <source>
        <dbReference type="ARBA" id="ARBA00022729"/>
    </source>
</evidence>
<dbReference type="EMBL" id="FNSV01000005">
    <property type="protein sequence ID" value="SED08182.1"/>
    <property type="molecule type" value="Genomic_DNA"/>
</dbReference>
<name>A0A1H4XR30_9NOCA</name>
<dbReference type="AlphaFoldDB" id="A0A1H4XR30"/>
<evidence type="ECO:0000256" key="1">
    <source>
        <dbReference type="ARBA" id="ARBA00004418"/>
    </source>
</evidence>
<evidence type="ECO:0000313" key="6">
    <source>
        <dbReference type="Proteomes" id="UP000183561"/>
    </source>
</evidence>
<dbReference type="Gene3D" id="3.40.190.10">
    <property type="entry name" value="Periplasmic binding protein-like II"/>
    <property type="match status" value="2"/>
</dbReference>
<keyword evidence="3" id="KW-0732">Signal</keyword>
<feature type="domain" description="SsuA/THI5-like" evidence="4">
    <location>
        <begin position="165"/>
        <end position="300"/>
    </location>
</feature>
<dbReference type="GO" id="GO:0042597">
    <property type="term" value="C:periplasmic space"/>
    <property type="evidence" value="ECO:0007669"/>
    <property type="project" value="UniProtKB-SubCell"/>
</dbReference>
<keyword evidence="6" id="KW-1185">Reference proteome</keyword>
<gene>
    <name evidence="5" type="ORF">SAMN04490239_6727</name>
</gene>
<dbReference type="GO" id="GO:0042918">
    <property type="term" value="P:alkanesulfonate transmembrane transport"/>
    <property type="evidence" value="ECO:0007669"/>
    <property type="project" value="TreeGrafter"/>
</dbReference>
<protein>
    <submittedName>
        <fullName evidence="5">ABC-type nitrate/sulfonate/bicarbonate transport system, substrate-binding protein</fullName>
    </submittedName>
</protein>
<dbReference type="PROSITE" id="PS51318">
    <property type="entry name" value="TAT"/>
    <property type="match status" value="1"/>
</dbReference>
<dbReference type="InterPro" id="IPR015168">
    <property type="entry name" value="SsuA/THI5"/>
</dbReference>
<comment type="subcellular location">
    <subcellularLocation>
        <location evidence="1">Periplasm</location>
    </subcellularLocation>
</comment>
<sequence>MFGSKQGDSPFGELRALDSNISRRSMLKYLGLGTAAVGATSLLAACGGGLGAGASGQAAKFTIGSFPGDTFLLDAVNLANNDFARNNLNVPKFITPQSGVQALQLVSAGAVNGYSSDTLLLMGAHANSTQGKRPVIIGLKNVSTTYGIVVGPNGNWPGEDATFEEKMQSLKGKSIGVSAIGAGGDLQLDLALELAGMQSSDVTHLAVGPSASAIPNMKAGRLDGYVSVQWSSGLFIARETGGSVLLDFGRPSMPETLRNQAVVCISTSESFAQEHEDVLKNWLRAQSEGSEWMLSHKDEAAEILNSGTFDGNAPEIAKAYIEHYAQDVAPKLQPMFKAPRDQVDHMIDLAVRFGNAKEGAISYEQIVPAFARA</sequence>
<evidence type="ECO:0000259" key="4">
    <source>
        <dbReference type="Pfam" id="PF09084"/>
    </source>
</evidence>
<accession>A0A1H4XR30</accession>
<evidence type="ECO:0000256" key="2">
    <source>
        <dbReference type="ARBA" id="ARBA00010742"/>
    </source>
</evidence>